<dbReference type="KEGG" id="hlo:J0X27_01565"/>
<dbReference type="Gene3D" id="1.10.287.110">
    <property type="entry name" value="DnaJ domain"/>
    <property type="match status" value="1"/>
</dbReference>
<dbReference type="SUPFAM" id="SSF46565">
    <property type="entry name" value="Chaperone J-domain"/>
    <property type="match status" value="1"/>
</dbReference>
<keyword evidence="4" id="KW-1185">Reference proteome</keyword>
<dbReference type="Pfam" id="PF00226">
    <property type="entry name" value="DnaJ"/>
    <property type="match status" value="1"/>
</dbReference>
<reference evidence="3 4" key="1">
    <citation type="journal article" date="2006" name="Int. J. Syst. Evol. Microbiol.">
        <title>Haloterrigena longa sp. nov. and Haloterrigena limicola sp. nov., extremely halophilic archaea isolated from a salt lake.</title>
        <authorList>
            <person name="Cui H.L."/>
            <person name="Tohty D."/>
            <person name="Zhou P.J."/>
            <person name="Liu S.J."/>
        </authorList>
    </citation>
    <scope>NUCLEOTIDE SEQUENCE [LARGE SCALE GENOMIC DNA]</scope>
    <source>
        <strain evidence="3 4">ABH32</strain>
    </source>
</reference>
<organism evidence="3 4">
    <name type="scientific">Natrinema longum</name>
    <dbReference type="NCBI Taxonomy" id="370324"/>
    <lineage>
        <taxon>Archaea</taxon>
        <taxon>Methanobacteriati</taxon>
        <taxon>Methanobacteriota</taxon>
        <taxon>Stenosarchaea group</taxon>
        <taxon>Halobacteria</taxon>
        <taxon>Halobacteriales</taxon>
        <taxon>Natrialbaceae</taxon>
        <taxon>Natrinema</taxon>
    </lineage>
</organism>
<dbReference type="Proteomes" id="UP000663191">
    <property type="component" value="Chromosome"/>
</dbReference>
<feature type="region of interest" description="Disordered" evidence="1">
    <location>
        <begin position="95"/>
        <end position="131"/>
    </location>
</feature>
<dbReference type="InterPro" id="IPR001623">
    <property type="entry name" value="DnaJ_domain"/>
</dbReference>
<proteinExistence type="predicted"/>
<dbReference type="EMBL" id="CP071463">
    <property type="protein sequence ID" value="QSW85558.1"/>
    <property type="molecule type" value="Genomic_DNA"/>
</dbReference>
<sequence>MAVVGNRRADCEGCGRTVSREESTTVTMPNGDEVVCCPDCEPHARAAVRTGTAFDQRRATCDGCTGRYLAAELEDVILDDGTALTCCPSCLAQAPDPDGDDDRSDPDGGGPIGSRTASHTSTSDPDTDHDRCRQCHERVVEERFRVTTIDGRTERLCSDCTADAEERGIVADVAMRRTRAREVLGVDADASDEAIREAFHRQVKRAHPDRQSGSQSAFTLVTDAYERLREED</sequence>
<evidence type="ECO:0000256" key="1">
    <source>
        <dbReference type="SAM" id="MobiDB-lite"/>
    </source>
</evidence>
<evidence type="ECO:0000259" key="2">
    <source>
        <dbReference type="PROSITE" id="PS50076"/>
    </source>
</evidence>
<dbReference type="GeneID" id="63182391"/>
<dbReference type="AlphaFoldDB" id="A0A8A2UCD9"/>
<dbReference type="PROSITE" id="PS50076">
    <property type="entry name" value="DNAJ_2"/>
    <property type="match status" value="1"/>
</dbReference>
<dbReference type="SMART" id="SM00271">
    <property type="entry name" value="DnaJ"/>
    <property type="match status" value="1"/>
</dbReference>
<name>A0A8A2UCD9_9EURY</name>
<protein>
    <submittedName>
        <fullName evidence="3">J domain-containing protein</fullName>
    </submittedName>
</protein>
<accession>A0A8A2UCD9</accession>
<dbReference type="RefSeq" id="WP_207270739.1">
    <property type="nucleotide sequence ID" value="NZ_CP071463.1"/>
</dbReference>
<dbReference type="CDD" id="cd06257">
    <property type="entry name" value="DnaJ"/>
    <property type="match status" value="1"/>
</dbReference>
<evidence type="ECO:0000313" key="4">
    <source>
        <dbReference type="Proteomes" id="UP000663191"/>
    </source>
</evidence>
<dbReference type="InterPro" id="IPR036869">
    <property type="entry name" value="J_dom_sf"/>
</dbReference>
<evidence type="ECO:0000313" key="3">
    <source>
        <dbReference type="EMBL" id="QSW85558.1"/>
    </source>
</evidence>
<dbReference type="OrthoDB" id="10608at2157"/>
<feature type="domain" description="J" evidence="2">
    <location>
        <begin position="179"/>
        <end position="232"/>
    </location>
</feature>
<gene>
    <name evidence="3" type="ORF">J0X27_01565</name>
</gene>